<dbReference type="CDD" id="cd19756">
    <property type="entry name" value="Bbox2"/>
    <property type="match status" value="1"/>
</dbReference>
<proteinExistence type="predicted"/>
<organism evidence="2 3">
    <name type="scientific">Canavalia gladiata</name>
    <name type="common">Sword bean</name>
    <name type="synonym">Dolichos gladiatus</name>
    <dbReference type="NCBI Taxonomy" id="3824"/>
    <lineage>
        <taxon>Eukaryota</taxon>
        <taxon>Viridiplantae</taxon>
        <taxon>Streptophyta</taxon>
        <taxon>Embryophyta</taxon>
        <taxon>Tracheophyta</taxon>
        <taxon>Spermatophyta</taxon>
        <taxon>Magnoliopsida</taxon>
        <taxon>eudicotyledons</taxon>
        <taxon>Gunneridae</taxon>
        <taxon>Pentapetalae</taxon>
        <taxon>rosids</taxon>
        <taxon>fabids</taxon>
        <taxon>Fabales</taxon>
        <taxon>Fabaceae</taxon>
        <taxon>Papilionoideae</taxon>
        <taxon>50 kb inversion clade</taxon>
        <taxon>NPAAA clade</taxon>
        <taxon>indigoferoid/millettioid clade</taxon>
        <taxon>Phaseoleae</taxon>
        <taxon>Canavalia</taxon>
    </lineage>
</organism>
<evidence type="ECO:0000256" key="1">
    <source>
        <dbReference type="SAM" id="MobiDB-lite"/>
    </source>
</evidence>
<comment type="caution">
    <text evidence="2">The sequence shown here is derived from an EMBL/GenBank/DDBJ whole genome shotgun (WGS) entry which is preliminary data.</text>
</comment>
<feature type="region of interest" description="Disordered" evidence="1">
    <location>
        <begin position="242"/>
        <end position="277"/>
    </location>
</feature>
<dbReference type="PANTHER" id="PTHR31065">
    <property type="entry name" value="PLATZ TRANSCRIPTION FACTOR FAMILY PROTEIN"/>
    <property type="match status" value="1"/>
</dbReference>
<gene>
    <name evidence="2" type="ORF">VNO77_35785</name>
</gene>
<dbReference type="Proteomes" id="UP001367508">
    <property type="component" value="Unassembled WGS sequence"/>
</dbReference>
<evidence type="ECO:0000313" key="2">
    <source>
        <dbReference type="EMBL" id="KAK7312143.1"/>
    </source>
</evidence>
<dbReference type="AlphaFoldDB" id="A0AAN9K8H2"/>
<dbReference type="Pfam" id="PF04640">
    <property type="entry name" value="PLATZ"/>
    <property type="match status" value="1"/>
</dbReference>
<dbReference type="EMBL" id="JAYMYQ010000009">
    <property type="protein sequence ID" value="KAK7312143.1"/>
    <property type="molecule type" value="Genomic_DNA"/>
</dbReference>
<dbReference type="PANTHER" id="PTHR31065:SF57">
    <property type="entry name" value="PLATZ TRANSCRIPTION FACTOR FAMILY PROTEIN"/>
    <property type="match status" value="1"/>
</dbReference>
<protein>
    <recommendedName>
        <fullName evidence="4">PLATZ transcription factor family protein</fullName>
    </recommendedName>
</protein>
<evidence type="ECO:0008006" key="4">
    <source>
        <dbReference type="Google" id="ProtNLM"/>
    </source>
</evidence>
<dbReference type="InterPro" id="IPR006734">
    <property type="entry name" value="PLATZ"/>
</dbReference>
<name>A0AAN9K8H2_CANGL</name>
<sequence length="303" mass="33958">MQISTKLEINKKRIKRKVITSHRVSSLEKTHPSWFGFGVRFGLDLEEEDNKHLVASLYPPSPATTKVYPHFQRGGGGATGVGGFNEEEEGVMEEKEEENKWPTWLQPLLKTSFFVQCKVHADSHKSECNMYCLDCMNGALCSACLASHKEHRTIQIRRSSYHDVIRVSEIQKFMDIAGVQTYIINSAKIVFLNERPQPRPGKGVTNTCQVCERSLLDSFNFCSLGCKIVGTSKKFRKKKMLGETDGSDGEESANGISNGSARIKMHSFTPSTPPPTVMNYRNAKRRKGVPHRSPMGGGLIIEY</sequence>
<keyword evidence="3" id="KW-1185">Reference proteome</keyword>
<evidence type="ECO:0000313" key="3">
    <source>
        <dbReference type="Proteomes" id="UP001367508"/>
    </source>
</evidence>
<reference evidence="2 3" key="1">
    <citation type="submission" date="2024-01" db="EMBL/GenBank/DDBJ databases">
        <title>The genomes of 5 underutilized Papilionoideae crops provide insights into root nodulation and disease resistanc.</title>
        <authorList>
            <person name="Jiang F."/>
        </authorList>
    </citation>
    <scope>NUCLEOTIDE SEQUENCE [LARGE SCALE GENOMIC DNA]</scope>
    <source>
        <strain evidence="2">LVBAO_FW01</strain>
        <tissue evidence="2">Leaves</tissue>
    </source>
</reference>
<accession>A0AAN9K8H2</accession>